<dbReference type="RefSeq" id="XP_062627790.1">
    <property type="nucleotide sequence ID" value="XM_062771806.1"/>
</dbReference>
<evidence type="ECO:0000313" key="1">
    <source>
        <dbReference type="EMBL" id="WOO81758.1"/>
    </source>
</evidence>
<evidence type="ECO:0008006" key="3">
    <source>
        <dbReference type="Google" id="ProtNLM"/>
    </source>
</evidence>
<dbReference type="EMBL" id="CP086717">
    <property type="protein sequence ID" value="WOO81758.1"/>
    <property type="molecule type" value="Genomic_DNA"/>
</dbReference>
<evidence type="ECO:0000313" key="2">
    <source>
        <dbReference type="Proteomes" id="UP000827549"/>
    </source>
</evidence>
<gene>
    <name evidence="1" type="ORF">LOC62_04G005279</name>
</gene>
<proteinExistence type="predicted"/>
<accession>A0AAF0YDZ1</accession>
<sequence length="381" mass="42856">MRSTAQQPILDSTAYPHLLDLIIDHSGAVSTLLAFRSVSRRCRKLADAKLFHHATLRREWYQPRRKGLVSWIWGTEPPPRKRRSVLVPAVASHIEADRPLPLLLDKIAVLDLVGAEVGEHKSYEFIARKRELRPGERSRRTELEGAYASYAPRVLRRFGRSPQEDWGRVLDVTADFVAPPGGKDYRNFRSVKVPLVSPRACWTTSSGSTTRGLHIPVDTTVEYLTLRPEGFHVRDDELYDLMYMTITHRPVLHIGLQGEHCSLGFRIWRAVSWDDMVIVLHGTAAPGAVSGVVEQTQRTMEADSWRDCGKLTVVGALAALGGDEEELDKIKARLARRLAYCSFDDGGPAAGEVVELTRFLTMDEWIAELSDEQRDIEAVVE</sequence>
<reference evidence="1" key="1">
    <citation type="submission" date="2023-10" db="EMBL/GenBank/DDBJ databases">
        <authorList>
            <person name="Noh H."/>
        </authorList>
    </citation>
    <scope>NUCLEOTIDE SEQUENCE</scope>
    <source>
        <strain evidence="1">DUCC4014</strain>
    </source>
</reference>
<organism evidence="1 2">
    <name type="scientific">Vanrija pseudolonga</name>
    <dbReference type="NCBI Taxonomy" id="143232"/>
    <lineage>
        <taxon>Eukaryota</taxon>
        <taxon>Fungi</taxon>
        <taxon>Dikarya</taxon>
        <taxon>Basidiomycota</taxon>
        <taxon>Agaricomycotina</taxon>
        <taxon>Tremellomycetes</taxon>
        <taxon>Trichosporonales</taxon>
        <taxon>Trichosporonaceae</taxon>
        <taxon>Vanrija</taxon>
    </lineage>
</organism>
<dbReference type="Proteomes" id="UP000827549">
    <property type="component" value="Chromosome 4"/>
</dbReference>
<dbReference type="AlphaFoldDB" id="A0AAF0YDZ1"/>
<name>A0AAF0YDZ1_9TREE</name>
<dbReference type="GeneID" id="87808508"/>
<protein>
    <recommendedName>
        <fullName evidence="3">F-box domain-containing protein</fullName>
    </recommendedName>
</protein>
<keyword evidence="2" id="KW-1185">Reference proteome</keyword>